<dbReference type="FunFam" id="3.40.50.620:FF:000152">
    <property type="entry name" value="Isoleucine--tRNA ligase"/>
    <property type="match status" value="1"/>
</dbReference>
<dbReference type="PANTHER" id="PTHR42765:SF1">
    <property type="entry name" value="ISOLEUCINE--TRNA LIGASE, MITOCHONDRIAL"/>
    <property type="match status" value="1"/>
</dbReference>
<feature type="binding site" evidence="10">
    <location>
        <position position="554"/>
    </location>
    <ligand>
        <name>L-isoleucyl-5'-AMP</name>
        <dbReference type="ChEBI" id="CHEBI:178002"/>
    </ligand>
</feature>
<evidence type="ECO:0000256" key="6">
    <source>
        <dbReference type="ARBA" id="ARBA00022917"/>
    </source>
</evidence>
<keyword evidence="3 10" id="KW-0436">Ligase</keyword>
<dbReference type="Pfam" id="PF00133">
    <property type="entry name" value="tRNA-synt_1"/>
    <property type="match status" value="1"/>
</dbReference>
<keyword evidence="2 10" id="KW-0963">Cytoplasm</keyword>
<evidence type="ECO:0000256" key="4">
    <source>
        <dbReference type="ARBA" id="ARBA00022741"/>
    </source>
</evidence>
<evidence type="ECO:0000256" key="5">
    <source>
        <dbReference type="ARBA" id="ARBA00022840"/>
    </source>
</evidence>
<dbReference type="SUPFAM" id="SSF52374">
    <property type="entry name" value="Nucleotidylyl transferase"/>
    <property type="match status" value="1"/>
</dbReference>
<keyword evidence="10" id="KW-0862">Zinc</keyword>
<dbReference type="Gene3D" id="1.10.730.20">
    <property type="match status" value="1"/>
</dbReference>
<proteinExistence type="inferred from homology"/>
<dbReference type="NCBIfam" id="TIGR00392">
    <property type="entry name" value="ileS"/>
    <property type="match status" value="1"/>
</dbReference>
<comment type="catalytic activity">
    <reaction evidence="9 10">
        <text>tRNA(Ile) + L-isoleucine + ATP = L-isoleucyl-tRNA(Ile) + AMP + diphosphate</text>
        <dbReference type="Rhea" id="RHEA:11060"/>
        <dbReference type="Rhea" id="RHEA-COMP:9666"/>
        <dbReference type="Rhea" id="RHEA-COMP:9695"/>
        <dbReference type="ChEBI" id="CHEBI:30616"/>
        <dbReference type="ChEBI" id="CHEBI:33019"/>
        <dbReference type="ChEBI" id="CHEBI:58045"/>
        <dbReference type="ChEBI" id="CHEBI:78442"/>
        <dbReference type="ChEBI" id="CHEBI:78528"/>
        <dbReference type="ChEBI" id="CHEBI:456215"/>
        <dbReference type="EC" id="6.1.1.5"/>
    </reaction>
</comment>
<dbReference type="CDD" id="cd00818">
    <property type="entry name" value="IleRS_core"/>
    <property type="match status" value="1"/>
</dbReference>
<comment type="caution">
    <text evidence="14">The sequence shown here is derived from an EMBL/GenBank/DDBJ whole genome shotgun (WGS) entry which is preliminary data.</text>
</comment>
<feature type="domain" description="Aminoacyl-tRNA synthetase class Ia" evidence="11">
    <location>
        <begin position="27"/>
        <end position="634"/>
    </location>
</feature>
<feature type="short sequence motif" description="'KMSKS' region" evidence="10">
    <location>
        <begin position="595"/>
        <end position="599"/>
    </location>
</feature>
<dbReference type="Gene3D" id="1.10.10.830">
    <property type="entry name" value="Ile-tRNA synthetase CP2 domain-like"/>
    <property type="match status" value="1"/>
</dbReference>
<keyword evidence="10" id="KW-0479">Metal-binding</keyword>
<feature type="binding site" evidence="10">
    <location>
        <position position="598"/>
    </location>
    <ligand>
        <name>ATP</name>
        <dbReference type="ChEBI" id="CHEBI:30616"/>
    </ligand>
</feature>
<dbReference type="CDD" id="cd07960">
    <property type="entry name" value="Anticodon_Ia_Ile_BEm"/>
    <property type="match status" value="1"/>
</dbReference>
<dbReference type="SUPFAM" id="SSF50677">
    <property type="entry name" value="ValRS/IleRS/LeuRS editing domain"/>
    <property type="match status" value="1"/>
</dbReference>
<keyword evidence="7 10" id="KW-0030">Aminoacyl-tRNA synthetase</keyword>
<organism evidence="14 15">
    <name type="scientific">Desulfuribacillus stibiiarsenatis</name>
    <dbReference type="NCBI Taxonomy" id="1390249"/>
    <lineage>
        <taxon>Bacteria</taxon>
        <taxon>Bacillati</taxon>
        <taxon>Bacillota</taxon>
        <taxon>Desulfuribacillia</taxon>
        <taxon>Desulfuribacillales</taxon>
        <taxon>Desulfuribacillaceae</taxon>
        <taxon>Desulfuribacillus</taxon>
    </lineage>
</organism>
<dbReference type="GO" id="GO:0005829">
    <property type="term" value="C:cytosol"/>
    <property type="evidence" value="ECO:0007669"/>
    <property type="project" value="TreeGrafter"/>
</dbReference>
<evidence type="ECO:0000313" key="15">
    <source>
        <dbReference type="Proteomes" id="UP000095255"/>
    </source>
</evidence>
<dbReference type="InterPro" id="IPR009080">
    <property type="entry name" value="tRNAsynth_Ia_anticodon-bd"/>
</dbReference>
<dbReference type="GO" id="GO:0002161">
    <property type="term" value="F:aminoacyl-tRNA deacylase activity"/>
    <property type="evidence" value="ECO:0007669"/>
    <property type="project" value="InterPro"/>
</dbReference>
<dbReference type="Pfam" id="PF06827">
    <property type="entry name" value="zf-FPG_IleRS"/>
    <property type="match status" value="1"/>
</dbReference>
<dbReference type="InterPro" id="IPR001412">
    <property type="entry name" value="aa-tRNA-synth_I_CS"/>
</dbReference>
<feature type="binding site" evidence="10">
    <location>
        <position position="892"/>
    </location>
    <ligand>
        <name>Zn(2+)</name>
        <dbReference type="ChEBI" id="CHEBI:29105"/>
    </ligand>
</feature>
<feature type="domain" description="Methionyl/Valyl/Leucyl/Isoleucyl-tRNA synthetase anticodon-binding" evidence="13">
    <location>
        <begin position="678"/>
        <end position="831"/>
    </location>
</feature>
<keyword evidence="6 10" id="KW-0648">Protein biosynthesis</keyword>
<keyword evidence="4 10" id="KW-0547">Nucleotide-binding</keyword>
<evidence type="ECO:0000256" key="10">
    <source>
        <dbReference type="HAMAP-Rule" id="MF_02002"/>
    </source>
</evidence>
<keyword evidence="15" id="KW-1185">Reference proteome</keyword>
<feature type="binding site" evidence="10">
    <location>
        <position position="912"/>
    </location>
    <ligand>
        <name>Zn(2+)</name>
        <dbReference type="ChEBI" id="CHEBI:29105"/>
    </ligand>
</feature>
<reference evidence="14 15" key="1">
    <citation type="submission" date="2016-09" db="EMBL/GenBank/DDBJ databases">
        <title>Desulfuribacillus arsenicus sp. nov., an obligately anaerobic, dissimilatory arsenic- and antimonate-reducing bacterium isolated from anoxic sediments.</title>
        <authorList>
            <person name="Abin C.A."/>
            <person name="Hollibaugh J.T."/>
        </authorList>
    </citation>
    <scope>NUCLEOTIDE SEQUENCE [LARGE SCALE GENOMIC DNA]</scope>
    <source>
        <strain evidence="14 15">MLFW-2</strain>
    </source>
</reference>
<comment type="function">
    <text evidence="8 10">Catalyzes the attachment of isoleucine to tRNA(Ile). As IleRS can inadvertently accommodate and process structurally similar amino acids such as valine, to avoid such errors it has two additional distinct tRNA(Ile)-dependent editing activities. One activity is designated as 'pretransfer' editing and involves the hydrolysis of activated Val-AMP. The other activity is designated 'posttransfer' editing and involves deacylation of mischarged Val-tRNA(Ile).</text>
</comment>
<comment type="domain">
    <text evidence="10">IleRS has two distinct active sites: one for aminoacylation and one for editing. The misactivated valine is translocated from the active site to the editing site, which sterically excludes the correctly activated isoleucine. The single editing site contains two valyl binding pockets, one specific for each substrate (Val-AMP or Val-tRNA(Ile)).</text>
</comment>
<dbReference type="Gene3D" id="3.40.50.620">
    <property type="entry name" value="HUPs"/>
    <property type="match status" value="2"/>
</dbReference>
<dbReference type="GO" id="GO:0004822">
    <property type="term" value="F:isoleucine-tRNA ligase activity"/>
    <property type="evidence" value="ECO:0007669"/>
    <property type="project" value="UniProtKB-UniRule"/>
</dbReference>
<dbReference type="InterPro" id="IPR002300">
    <property type="entry name" value="aa-tRNA-synth_Ia"/>
</dbReference>
<feature type="short sequence motif" description="'HIGH' region" evidence="10">
    <location>
        <begin position="57"/>
        <end position="67"/>
    </location>
</feature>
<dbReference type="GO" id="GO:0005524">
    <property type="term" value="F:ATP binding"/>
    <property type="evidence" value="ECO:0007669"/>
    <property type="project" value="UniProtKB-UniRule"/>
</dbReference>
<dbReference type="PRINTS" id="PR00984">
    <property type="entry name" value="TRNASYNTHILE"/>
</dbReference>
<accession>A0A1E5L3R5</accession>
<dbReference type="InterPro" id="IPR002301">
    <property type="entry name" value="Ile-tRNA-ligase"/>
</dbReference>
<dbReference type="Gene3D" id="3.90.740.10">
    <property type="entry name" value="Valyl/Leucyl/Isoleucyl-tRNA synthetase, editing domain"/>
    <property type="match status" value="1"/>
</dbReference>
<gene>
    <name evidence="10" type="primary">ileS</name>
    <name evidence="14" type="ORF">BHU72_07775</name>
</gene>
<dbReference type="OrthoDB" id="9810365at2"/>
<dbReference type="InterPro" id="IPR010663">
    <property type="entry name" value="Znf_FPG/IleRS"/>
</dbReference>
<dbReference type="PROSITE" id="PS00178">
    <property type="entry name" value="AA_TRNA_LIGASE_I"/>
    <property type="match status" value="1"/>
</dbReference>
<comment type="subcellular location">
    <subcellularLocation>
        <location evidence="10">Cytoplasm</location>
    </subcellularLocation>
</comment>
<dbReference type="GO" id="GO:0006428">
    <property type="term" value="P:isoleucyl-tRNA aminoacylation"/>
    <property type="evidence" value="ECO:0007669"/>
    <property type="project" value="UniProtKB-UniRule"/>
</dbReference>
<evidence type="ECO:0000259" key="11">
    <source>
        <dbReference type="Pfam" id="PF00133"/>
    </source>
</evidence>
<dbReference type="InterPro" id="IPR009008">
    <property type="entry name" value="Val/Leu/Ile-tRNA-synth_edit"/>
</dbReference>
<feature type="binding site" evidence="10">
    <location>
        <position position="889"/>
    </location>
    <ligand>
        <name>Zn(2+)</name>
        <dbReference type="ChEBI" id="CHEBI:29105"/>
    </ligand>
</feature>
<sequence>MEYGKLLNLPLTDFPMRGNLPKKEPEIQSWWDEVNLYQKVQEHQAGKPKFILHDGPPYANGDIHLGHALNKVLKDIIVKCKTMQGYDAPYVPGWDTHGLPIEHAIIKKEKIDRHSIGIPDFRKKCEDYALSFVEKQKGQFRRLGVRGDWDNPYITLKPEYEAAQIQVFGDMANKGYIYKGKKPVYWCSDCETALAEAEIEYKDKTSKSIYVTFPIVDGKGIVSESDTFIVIWTTTPWTIPANMAIALHPDLEYTQIVANGKKYIVANELVKSVVETNHIQEYTTDGIWKGAELEGIIAKHPLFDRNSPLILGEHVTIEQGTGCVHTAPGHGVEDYQVGLKYNIEILAPIDNKGHFTAEAGQFAGAYYAKGNKLVIEALESVGALLSQGDIEHQYPHCWRCNGPVIYRATEQWFASIDGFRQQMLEEIKKVQWVPSWGEQRMHNMIADRGDWCISRQRVWGVPIPILYCEACNKEVISEETISIISGIFAKEGSQSWWTREAKDFMPEGYQCSCGHSTFRKEQDIMDVWFDSGSSHYAVAGQRENLAWPTDLYLEGSDQYRGWFNSSLSTAVATKGQAPYKAVLSHGWVVDGEGRKMSKSLGNGIDPLDVVDKMGSDILRLWVSSSEYKADVRISENILQQMGEVYRKVRNTFRFLLGNLSDFNVENHRVPYDQLEEIDQYASIRLQRLIEKTTNAYNRYDFHIVFHAIHNFCTIDLSAFYLDILKDRLYTNAPQSHSRRAAQTVIYDVLLTLVRLVTPILSHTAEEVWKYIPNMKELSPQMAEWPQYDAQKIDETIEQKWDQVVKVREEILKSLEIARQEKIIGKSLGAKVDLYPETDVYQLLKSIKDLDKVLIVSKVIVHETGTEAPDKAIALKGLHALISSAEGQECERCWIVTPEIGTKEEHPTLCPTCADTIRHY</sequence>
<dbReference type="Pfam" id="PF08264">
    <property type="entry name" value="Anticodon_1"/>
    <property type="match status" value="1"/>
</dbReference>
<dbReference type="GO" id="GO:0008270">
    <property type="term" value="F:zinc ion binding"/>
    <property type="evidence" value="ECO:0007669"/>
    <property type="project" value="UniProtKB-UniRule"/>
</dbReference>
<dbReference type="GO" id="GO:0000049">
    <property type="term" value="F:tRNA binding"/>
    <property type="evidence" value="ECO:0007669"/>
    <property type="project" value="InterPro"/>
</dbReference>
<evidence type="ECO:0000256" key="3">
    <source>
        <dbReference type="ARBA" id="ARBA00022598"/>
    </source>
</evidence>
<keyword evidence="5 10" id="KW-0067">ATP-binding</keyword>
<feature type="binding site" evidence="10">
    <location>
        <position position="909"/>
    </location>
    <ligand>
        <name>Zn(2+)</name>
        <dbReference type="ChEBI" id="CHEBI:29105"/>
    </ligand>
</feature>
<dbReference type="InterPro" id="IPR033708">
    <property type="entry name" value="Anticodon_Ile_BEm"/>
</dbReference>
<evidence type="ECO:0000313" key="14">
    <source>
        <dbReference type="EMBL" id="OEH84726.1"/>
    </source>
</evidence>
<feature type="domain" description="Zinc finger FPG/IleRS-type" evidence="12">
    <location>
        <begin position="886"/>
        <end position="914"/>
    </location>
</feature>
<dbReference type="RefSeq" id="WP_069702825.1">
    <property type="nucleotide sequence ID" value="NZ_MJAT01000036.1"/>
</dbReference>
<name>A0A1E5L3R5_9FIRM</name>
<dbReference type="HAMAP" id="MF_02002">
    <property type="entry name" value="Ile_tRNA_synth_type1"/>
    <property type="match status" value="1"/>
</dbReference>
<evidence type="ECO:0000256" key="8">
    <source>
        <dbReference type="ARBA" id="ARBA00025217"/>
    </source>
</evidence>
<dbReference type="EC" id="6.1.1.5" evidence="10"/>
<evidence type="ECO:0000256" key="1">
    <source>
        <dbReference type="ARBA" id="ARBA00006887"/>
    </source>
</evidence>
<dbReference type="InterPro" id="IPR050081">
    <property type="entry name" value="Ile-tRNA_ligase"/>
</dbReference>
<dbReference type="EMBL" id="MJAT01000036">
    <property type="protein sequence ID" value="OEH84726.1"/>
    <property type="molecule type" value="Genomic_DNA"/>
</dbReference>
<dbReference type="InterPro" id="IPR013155">
    <property type="entry name" value="M/V/L/I-tRNA-synth_anticd-bd"/>
</dbReference>
<evidence type="ECO:0000259" key="13">
    <source>
        <dbReference type="Pfam" id="PF08264"/>
    </source>
</evidence>
<comment type="cofactor">
    <cofactor evidence="10">
        <name>Zn(2+)</name>
        <dbReference type="ChEBI" id="CHEBI:29105"/>
    </cofactor>
    <text evidence="10">Binds 1 zinc ion per subunit.</text>
</comment>
<evidence type="ECO:0000259" key="12">
    <source>
        <dbReference type="Pfam" id="PF06827"/>
    </source>
</evidence>
<evidence type="ECO:0000256" key="2">
    <source>
        <dbReference type="ARBA" id="ARBA00022490"/>
    </source>
</evidence>
<dbReference type="Proteomes" id="UP000095255">
    <property type="component" value="Unassembled WGS sequence"/>
</dbReference>
<dbReference type="InterPro" id="IPR014729">
    <property type="entry name" value="Rossmann-like_a/b/a_fold"/>
</dbReference>
<dbReference type="InterPro" id="IPR023585">
    <property type="entry name" value="Ile-tRNA-ligase_type1"/>
</dbReference>
<evidence type="ECO:0000256" key="9">
    <source>
        <dbReference type="ARBA" id="ARBA00048359"/>
    </source>
</evidence>
<comment type="similarity">
    <text evidence="1 10">Belongs to the class-I aminoacyl-tRNA synthetase family. IleS type 1 subfamily.</text>
</comment>
<dbReference type="STRING" id="1390249.BHU72_07775"/>
<dbReference type="PANTHER" id="PTHR42765">
    <property type="entry name" value="SOLEUCYL-TRNA SYNTHETASE"/>
    <property type="match status" value="1"/>
</dbReference>
<protein>
    <recommendedName>
        <fullName evidence="10">Isoleucine--tRNA ligase</fullName>
        <ecNumber evidence="10">6.1.1.5</ecNumber>
    </recommendedName>
    <alternativeName>
        <fullName evidence="10">Isoleucyl-tRNA synthetase</fullName>
        <shortName evidence="10">IleRS</shortName>
    </alternativeName>
</protein>
<dbReference type="SUPFAM" id="SSF47323">
    <property type="entry name" value="Anticodon-binding domain of a subclass of class I aminoacyl-tRNA synthetases"/>
    <property type="match status" value="1"/>
</dbReference>
<comment type="subunit">
    <text evidence="10">Monomer.</text>
</comment>
<evidence type="ECO:0000256" key="7">
    <source>
        <dbReference type="ARBA" id="ARBA00023146"/>
    </source>
</evidence>
<dbReference type="AlphaFoldDB" id="A0A1E5L3R5"/>
<dbReference type="FunFam" id="1.10.730.20:FF:000001">
    <property type="entry name" value="Isoleucine--tRNA ligase"/>
    <property type="match status" value="1"/>
</dbReference>